<evidence type="ECO:0000256" key="4">
    <source>
        <dbReference type="ARBA" id="ARBA00022692"/>
    </source>
</evidence>
<feature type="transmembrane region" description="Helical" evidence="7">
    <location>
        <begin position="23"/>
        <end position="41"/>
    </location>
</feature>
<evidence type="ECO:0000259" key="8">
    <source>
        <dbReference type="Pfam" id="PF09335"/>
    </source>
</evidence>
<dbReference type="AlphaFoldDB" id="A0AAX4HL22"/>
<feature type="transmembrane region" description="Helical" evidence="7">
    <location>
        <begin position="194"/>
        <end position="211"/>
    </location>
</feature>
<keyword evidence="5 7" id="KW-1133">Transmembrane helix</keyword>
<evidence type="ECO:0000256" key="7">
    <source>
        <dbReference type="RuleBase" id="RU367016"/>
    </source>
</evidence>
<dbReference type="InterPro" id="IPR032816">
    <property type="entry name" value="VTT_dom"/>
</dbReference>
<dbReference type="InterPro" id="IPR032818">
    <property type="entry name" value="DedA-like"/>
</dbReference>
<dbReference type="RefSeq" id="WP_321391671.1">
    <property type="nucleotide sequence ID" value="NZ_CP139487.1"/>
</dbReference>
<protein>
    <submittedName>
        <fullName evidence="9">DedA family protein</fullName>
    </submittedName>
</protein>
<organism evidence="9 10">
    <name type="scientific">Peredibacter starrii</name>
    <dbReference type="NCBI Taxonomy" id="28202"/>
    <lineage>
        <taxon>Bacteria</taxon>
        <taxon>Pseudomonadati</taxon>
        <taxon>Bdellovibrionota</taxon>
        <taxon>Bacteriovoracia</taxon>
        <taxon>Bacteriovoracales</taxon>
        <taxon>Bacteriovoracaceae</taxon>
        <taxon>Peredibacter</taxon>
    </lineage>
</organism>
<name>A0AAX4HL22_9BACT</name>
<dbReference type="EMBL" id="CP139487">
    <property type="protein sequence ID" value="WPU63949.1"/>
    <property type="molecule type" value="Genomic_DNA"/>
</dbReference>
<evidence type="ECO:0000256" key="3">
    <source>
        <dbReference type="ARBA" id="ARBA00022475"/>
    </source>
</evidence>
<gene>
    <name evidence="9" type="ORF">SOO65_14735</name>
</gene>
<keyword evidence="10" id="KW-1185">Reference proteome</keyword>
<comment type="similarity">
    <text evidence="2 7">Belongs to the DedA family.</text>
</comment>
<dbReference type="PANTHER" id="PTHR30353:SF15">
    <property type="entry name" value="INNER MEMBRANE PROTEIN YABI"/>
    <property type="match status" value="1"/>
</dbReference>
<accession>A0AAX4HL22</accession>
<dbReference type="Pfam" id="PF09335">
    <property type="entry name" value="VTT_dom"/>
    <property type="match status" value="1"/>
</dbReference>
<keyword evidence="4 7" id="KW-0812">Transmembrane</keyword>
<proteinExistence type="inferred from homology"/>
<evidence type="ECO:0000313" key="9">
    <source>
        <dbReference type="EMBL" id="WPU63949.1"/>
    </source>
</evidence>
<keyword evidence="6 7" id="KW-0472">Membrane</keyword>
<evidence type="ECO:0000256" key="1">
    <source>
        <dbReference type="ARBA" id="ARBA00004651"/>
    </source>
</evidence>
<evidence type="ECO:0000256" key="5">
    <source>
        <dbReference type="ARBA" id="ARBA00022989"/>
    </source>
</evidence>
<dbReference type="GO" id="GO:0005886">
    <property type="term" value="C:plasma membrane"/>
    <property type="evidence" value="ECO:0007669"/>
    <property type="project" value="UniProtKB-SubCell"/>
</dbReference>
<evidence type="ECO:0000256" key="2">
    <source>
        <dbReference type="ARBA" id="ARBA00010792"/>
    </source>
</evidence>
<dbReference type="PANTHER" id="PTHR30353">
    <property type="entry name" value="INNER MEMBRANE PROTEIN DEDA-RELATED"/>
    <property type="match status" value="1"/>
</dbReference>
<comment type="subcellular location">
    <subcellularLocation>
        <location evidence="1 7">Cell membrane</location>
        <topology evidence="1 7">Multi-pass membrane protein</topology>
    </subcellularLocation>
</comment>
<dbReference type="KEGG" id="psti:SOO65_14735"/>
<evidence type="ECO:0000313" key="10">
    <source>
        <dbReference type="Proteomes" id="UP001324634"/>
    </source>
</evidence>
<feature type="transmembrane region" description="Helical" evidence="7">
    <location>
        <begin position="153"/>
        <end position="174"/>
    </location>
</feature>
<feature type="domain" description="VTT" evidence="8">
    <location>
        <begin position="42"/>
        <end position="171"/>
    </location>
</feature>
<evidence type="ECO:0000256" key="6">
    <source>
        <dbReference type="ARBA" id="ARBA00023136"/>
    </source>
</evidence>
<feature type="transmembrane region" description="Helical" evidence="7">
    <location>
        <begin position="75"/>
        <end position="96"/>
    </location>
</feature>
<dbReference type="Proteomes" id="UP001324634">
    <property type="component" value="Chromosome"/>
</dbReference>
<sequence length="223" mass="24803">MLDFLSPENLQAFFSQYAYQPGFVYGFIVCFMLASSIGFPVPEELVLISAGLVGYMSHHPEKFPPPYPGAESVNVVTLCLVSFFAVMGSDSLVYFIGKFFGGRIIKTKFFQKSVAGEGFNKINVFFQKYGGLACGVFRFTPGLRFPGHLSCGLLGIPVWKFLLIDSLVAAVSVPTQVWVVATYGEVILNKLAEFKMYVLIICVVLFVVWLARKIYLKNVRKNA</sequence>
<reference evidence="9 10" key="1">
    <citation type="submission" date="2023-11" db="EMBL/GenBank/DDBJ databases">
        <title>Peredibacter starrii A3.12.</title>
        <authorList>
            <person name="Mitchell R.J."/>
        </authorList>
    </citation>
    <scope>NUCLEOTIDE SEQUENCE [LARGE SCALE GENOMIC DNA]</scope>
    <source>
        <strain evidence="9 10">A3.12</strain>
    </source>
</reference>
<keyword evidence="3 7" id="KW-1003">Cell membrane</keyword>